<gene>
    <name evidence="2" type="ORF">EYF80_020375</name>
</gene>
<protein>
    <submittedName>
        <fullName evidence="2">Uncharacterized protein</fullName>
    </submittedName>
</protein>
<proteinExistence type="predicted"/>
<feature type="compositionally biased region" description="Polar residues" evidence="1">
    <location>
        <begin position="40"/>
        <end position="51"/>
    </location>
</feature>
<name>A0A4Z2HWJ5_9TELE</name>
<reference evidence="2 3" key="1">
    <citation type="submission" date="2019-03" db="EMBL/GenBank/DDBJ databases">
        <title>First draft genome of Liparis tanakae, snailfish: a comprehensive survey of snailfish specific genes.</title>
        <authorList>
            <person name="Kim W."/>
            <person name="Song I."/>
            <person name="Jeong J.-H."/>
            <person name="Kim D."/>
            <person name="Kim S."/>
            <person name="Ryu S."/>
            <person name="Song J.Y."/>
            <person name="Lee S.K."/>
        </authorList>
    </citation>
    <scope>NUCLEOTIDE SEQUENCE [LARGE SCALE GENOMIC DNA]</scope>
    <source>
        <tissue evidence="2">Muscle</tissue>
    </source>
</reference>
<evidence type="ECO:0000313" key="2">
    <source>
        <dbReference type="EMBL" id="TNN69374.1"/>
    </source>
</evidence>
<keyword evidence="3" id="KW-1185">Reference proteome</keyword>
<accession>A0A4Z2HWJ5</accession>
<dbReference type="EMBL" id="SRLO01000176">
    <property type="protein sequence ID" value="TNN69374.1"/>
    <property type="molecule type" value="Genomic_DNA"/>
</dbReference>
<dbReference type="Proteomes" id="UP000314294">
    <property type="component" value="Unassembled WGS sequence"/>
</dbReference>
<evidence type="ECO:0000256" key="1">
    <source>
        <dbReference type="SAM" id="MobiDB-lite"/>
    </source>
</evidence>
<sequence>MTTETVQRNGLEMAQYRSTLMTHRLRMEAVEHMMSQASQVLQNPPNGQKPATSAAAFHGITSTATSRSDRARDTMKMLVPEVTDGGAHRKVPKERPDDEQRQDAARQGSVRRALMAVSCFLFNSSSFSFSSCVSFCSSRVSSSSAFWSILLP</sequence>
<feature type="region of interest" description="Disordered" evidence="1">
    <location>
        <begin position="40"/>
        <end position="107"/>
    </location>
</feature>
<dbReference type="AlphaFoldDB" id="A0A4Z2HWJ5"/>
<evidence type="ECO:0000313" key="3">
    <source>
        <dbReference type="Proteomes" id="UP000314294"/>
    </source>
</evidence>
<organism evidence="2 3">
    <name type="scientific">Liparis tanakae</name>
    <name type="common">Tanaka's snailfish</name>
    <dbReference type="NCBI Taxonomy" id="230148"/>
    <lineage>
        <taxon>Eukaryota</taxon>
        <taxon>Metazoa</taxon>
        <taxon>Chordata</taxon>
        <taxon>Craniata</taxon>
        <taxon>Vertebrata</taxon>
        <taxon>Euteleostomi</taxon>
        <taxon>Actinopterygii</taxon>
        <taxon>Neopterygii</taxon>
        <taxon>Teleostei</taxon>
        <taxon>Neoteleostei</taxon>
        <taxon>Acanthomorphata</taxon>
        <taxon>Eupercaria</taxon>
        <taxon>Perciformes</taxon>
        <taxon>Cottioidei</taxon>
        <taxon>Cottales</taxon>
        <taxon>Liparidae</taxon>
        <taxon>Liparis</taxon>
    </lineage>
</organism>
<feature type="compositionally biased region" description="Basic and acidic residues" evidence="1">
    <location>
        <begin position="93"/>
        <end position="104"/>
    </location>
</feature>
<comment type="caution">
    <text evidence="2">The sequence shown here is derived from an EMBL/GenBank/DDBJ whole genome shotgun (WGS) entry which is preliminary data.</text>
</comment>